<reference evidence="3" key="1">
    <citation type="submission" date="2021-09" db="EMBL/GenBank/DDBJ databases">
        <authorList>
            <consortium name="AG Swart"/>
            <person name="Singh M."/>
            <person name="Singh A."/>
            <person name="Seah K."/>
            <person name="Emmerich C."/>
        </authorList>
    </citation>
    <scope>NUCLEOTIDE SEQUENCE</scope>
    <source>
        <strain evidence="3">ATCC30299</strain>
    </source>
</reference>
<feature type="region of interest" description="Disordered" evidence="2">
    <location>
        <begin position="341"/>
        <end position="421"/>
    </location>
</feature>
<feature type="compositionally biased region" description="Basic and acidic residues" evidence="2">
    <location>
        <begin position="381"/>
        <end position="391"/>
    </location>
</feature>
<feature type="compositionally biased region" description="Basic residues" evidence="2">
    <location>
        <begin position="392"/>
        <end position="406"/>
    </location>
</feature>
<keyword evidence="4" id="KW-1185">Reference proteome</keyword>
<gene>
    <name evidence="3" type="ORF">BSTOLATCC_MIC20563</name>
</gene>
<keyword evidence="1" id="KW-0175">Coiled coil</keyword>
<dbReference type="EMBL" id="CAJZBQ010000020">
    <property type="protein sequence ID" value="CAG9318079.1"/>
    <property type="molecule type" value="Genomic_DNA"/>
</dbReference>
<feature type="coiled-coil region" evidence="1">
    <location>
        <begin position="135"/>
        <end position="202"/>
    </location>
</feature>
<evidence type="ECO:0000313" key="4">
    <source>
        <dbReference type="Proteomes" id="UP001162131"/>
    </source>
</evidence>
<comment type="caution">
    <text evidence="3">The sequence shown here is derived from an EMBL/GenBank/DDBJ whole genome shotgun (WGS) entry which is preliminary data.</text>
</comment>
<evidence type="ECO:0000256" key="1">
    <source>
        <dbReference type="SAM" id="Coils"/>
    </source>
</evidence>
<feature type="coiled-coil region" evidence="1">
    <location>
        <begin position="293"/>
        <end position="323"/>
    </location>
</feature>
<protein>
    <submittedName>
        <fullName evidence="3">Uncharacterized protein</fullName>
    </submittedName>
</protein>
<dbReference type="Proteomes" id="UP001162131">
    <property type="component" value="Unassembled WGS sequence"/>
</dbReference>
<evidence type="ECO:0000313" key="3">
    <source>
        <dbReference type="EMBL" id="CAG9318079.1"/>
    </source>
</evidence>
<name>A0AAU9IU92_9CILI</name>
<accession>A0AAU9IU92</accession>
<evidence type="ECO:0000256" key="2">
    <source>
        <dbReference type="SAM" id="MobiDB-lite"/>
    </source>
</evidence>
<dbReference type="AlphaFoldDB" id="A0AAU9IU92"/>
<feature type="compositionally biased region" description="Basic and acidic residues" evidence="2">
    <location>
        <begin position="356"/>
        <end position="369"/>
    </location>
</feature>
<sequence>MKSSNLTEYFEKQLELLSIESQSLSELSVNSIKTKLIERIFSLESNQKPHILIPETKGNLFDLTEKINNPPLSFGAKLRKKQLKQNHSRKKELILEGENIDTTVDNFPNTSKSQNITISDNDRLKILKHYELERKRREENRKNSLEALQRKYLEKLELESKEMEERQKRQEEEKKLKIQEKLEEIEIRKKEREEKIIESNKAFKHVASVKPLFQKLEERYQQQYIIPELEKRKYELAQKRQMLAPINMKEIISHEKNYFENFEELRHRRELELKRKKQDIALHEASLVFYKSKAAQVLEKEELEKMQEQMKKDIERTDNIEKRKIYGDIISEMFRPICFKPSKAETTSSQNKKPKKLEIQKSLDSKQFEPLEFNKNGSNTERNKKNTDILRRKNSIRSQTNKKLRKPPNESVNSSVQSLGMKKEQKSIDYLRELRQKRNENLSMIIGKIKWEDIVEDKECSTPEKVSEVQKRALRAEQQARSYESFVNDKNISNAKRIEANEALSQVYIDAIKAKLAVLNSIS</sequence>
<proteinExistence type="predicted"/>
<organism evidence="3 4">
    <name type="scientific">Blepharisma stoltei</name>
    <dbReference type="NCBI Taxonomy" id="1481888"/>
    <lineage>
        <taxon>Eukaryota</taxon>
        <taxon>Sar</taxon>
        <taxon>Alveolata</taxon>
        <taxon>Ciliophora</taxon>
        <taxon>Postciliodesmatophora</taxon>
        <taxon>Heterotrichea</taxon>
        <taxon>Heterotrichida</taxon>
        <taxon>Blepharismidae</taxon>
        <taxon>Blepharisma</taxon>
    </lineage>
</organism>